<proteinExistence type="inferred from homology"/>
<feature type="transmembrane region" description="Helical" evidence="9">
    <location>
        <begin position="314"/>
        <end position="334"/>
    </location>
</feature>
<feature type="transmembrane region" description="Helical" evidence="9">
    <location>
        <begin position="26"/>
        <end position="44"/>
    </location>
</feature>
<dbReference type="EMBL" id="RBWY01000001">
    <property type="protein sequence ID" value="RKS87555.1"/>
    <property type="molecule type" value="Genomic_DNA"/>
</dbReference>
<comment type="similarity">
    <text evidence="2">Belongs to the major facilitator superfamily. Metabolite:H+ Symporter (MHS) family (TC 2.A.1.6) family.</text>
</comment>
<feature type="transmembrane region" description="Helical" evidence="9">
    <location>
        <begin position="116"/>
        <end position="139"/>
    </location>
</feature>
<dbReference type="InterPro" id="IPR051084">
    <property type="entry name" value="H+-coupled_symporters"/>
</dbReference>
<evidence type="ECO:0000256" key="7">
    <source>
        <dbReference type="ARBA" id="ARBA00022989"/>
    </source>
</evidence>
<keyword evidence="6" id="KW-0769">Symport</keyword>
<feature type="transmembrane region" description="Helical" evidence="9">
    <location>
        <begin position="151"/>
        <end position="174"/>
    </location>
</feature>
<evidence type="ECO:0000256" key="3">
    <source>
        <dbReference type="ARBA" id="ARBA00022448"/>
    </source>
</evidence>
<gene>
    <name evidence="11" type="ORF">DES39_0793</name>
</gene>
<feature type="transmembrane region" description="Helical" evidence="9">
    <location>
        <begin position="249"/>
        <end position="274"/>
    </location>
</feature>
<feature type="transmembrane region" description="Helical" evidence="9">
    <location>
        <begin position="346"/>
        <end position="366"/>
    </location>
</feature>
<dbReference type="PROSITE" id="PS00216">
    <property type="entry name" value="SUGAR_TRANSPORT_1"/>
    <property type="match status" value="1"/>
</dbReference>
<evidence type="ECO:0000256" key="8">
    <source>
        <dbReference type="ARBA" id="ARBA00023136"/>
    </source>
</evidence>
<evidence type="ECO:0000259" key="10">
    <source>
        <dbReference type="PROSITE" id="PS50850"/>
    </source>
</evidence>
<feature type="transmembrane region" description="Helical" evidence="9">
    <location>
        <begin position="56"/>
        <end position="78"/>
    </location>
</feature>
<keyword evidence="3" id="KW-0813">Transport</keyword>
<evidence type="ECO:0000256" key="6">
    <source>
        <dbReference type="ARBA" id="ARBA00022847"/>
    </source>
</evidence>
<dbReference type="Proteomes" id="UP000278542">
    <property type="component" value="Unassembled WGS sequence"/>
</dbReference>
<feature type="transmembrane region" description="Helical" evidence="9">
    <location>
        <begin position="186"/>
        <end position="206"/>
    </location>
</feature>
<dbReference type="AlphaFoldDB" id="A0A495RJD5"/>
<feature type="transmembrane region" description="Helical" evidence="9">
    <location>
        <begin position="387"/>
        <end position="406"/>
    </location>
</feature>
<dbReference type="SUPFAM" id="SSF103473">
    <property type="entry name" value="MFS general substrate transporter"/>
    <property type="match status" value="1"/>
</dbReference>
<keyword evidence="7 9" id="KW-1133">Transmembrane helix</keyword>
<dbReference type="InterPro" id="IPR011701">
    <property type="entry name" value="MFS"/>
</dbReference>
<feature type="transmembrane region" description="Helical" evidence="9">
    <location>
        <begin position="412"/>
        <end position="430"/>
    </location>
</feature>
<dbReference type="PANTHER" id="PTHR43528">
    <property type="entry name" value="ALPHA-KETOGLUTARATE PERMEASE"/>
    <property type="match status" value="1"/>
</dbReference>
<evidence type="ECO:0000256" key="1">
    <source>
        <dbReference type="ARBA" id="ARBA00004651"/>
    </source>
</evidence>
<evidence type="ECO:0000256" key="2">
    <source>
        <dbReference type="ARBA" id="ARBA00008240"/>
    </source>
</evidence>
<evidence type="ECO:0000256" key="5">
    <source>
        <dbReference type="ARBA" id="ARBA00022692"/>
    </source>
</evidence>
<comment type="subcellular location">
    <subcellularLocation>
        <location evidence="1">Cell membrane</location>
        <topology evidence="1">Multi-pass membrane protein</topology>
    </subcellularLocation>
</comment>
<dbReference type="OrthoDB" id="3690818at2"/>
<evidence type="ECO:0000256" key="4">
    <source>
        <dbReference type="ARBA" id="ARBA00022475"/>
    </source>
</evidence>
<comment type="caution">
    <text evidence="11">The sequence shown here is derived from an EMBL/GenBank/DDBJ whole genome shotgun (WGS) entry which is preliminary data.</text>
</comment>
<organism evidence="11 12">
    <name type="scientific">Orbus hercynius</name>
    <dbReference type="NCBI Taxonomy" id="593135"/>
    <lineage>
        <taxon>Bacteria</taxon>
        <taxon>Pseudomonadati</taxon>
        <taxon>Pseudomonadota</taxon>
        <taxon>Gammaproteobacteria</taxon>
        <taxon>Orbales</taxon>
        <taxon>Orbaceae</taxon>
        <taxon>Orbus</taxon>
    </lineage>
</organism>
<dbReference type="PANTHER" id="PTHR43528:SF8">
    <property type="entry name" value="BLR0239 PROTEIN"/>
    <property type="match status" value="1"/>
</dbReference>
<dbReference type="InterPro" id="IPR005829">
    <property type="entry name" value="Sugar_transporter_CS"/>
</dbReference>
<feature type="transmembrane region" description="Helical" evidence="9">
    <location>
        <begin position="85"/>
        <end position="104"/>
    </location>
</feature>
<evidence type="ECO:0000313" key="11">
    <source>
        <dbReference type="EMBL" id="RKS87555.1"/>
    </source>
</evidence>
<feature type="domain" description="Major facilitator superfamily (MFS) profile" evidence="10">
    <location>
        <begin position="14"/>
        <end position="435"/>
    </location>
</feature>
<feature type="transmembrane region" description="Helical" evidence="9">
    <location>
        <begin position="286"/>
        <end position="307"/>
    </location>
</feature>
<dbReference type="RefSeq" id="WP_121144442.1">
    <property type="nucleotide sequence ID" value="NZ_RBWY01000001.1"/>
</dbReference>
<keyword evidence="5 9" id="KW-0812">Transmembrane</keyword>
<sequence>MNTSQSLRKARYRAIMVSVPSNTMEFYDTTIYAFFAIYFAGHFFPSDNQLISQISAYAVFGLSFFVRPFGGILVSYYADKIGRKPIVAGLTLVMALTTGLVGLLPTYAQAGMLAPILLILLRLIQAVAIGGLFSTTTAFLMEFAPPNRRGFFTSIQMLAQALAPIIANIVALSMQYTIGHEAIVDVGWRLPFLIGFITAPLSYYIYKCVDETPDFSDYIKKTELARSKSNVVQLTIGQTLRQPVYVAQILRCIALNMVGTVSFYGVFVYLPGFIQSLLRLSDIQRYWISLITPTFTLFGVALSGYCSDKLSRKTVMLSGITIFGIAFFSFFYYLTAGNANYNGALIGMSIIGFSIGAHWGVVPIMFSESYPVAIRASAISITYNTGVVLFGAMTPTYLSILTMFFGDTPMNPIIYIGTSIVVSFIAALVWRKASDLKVPEQLTLS</sequence>
<dbReference type="GO" id="GO:0015293">
    <property type="term" value="F:symporter activity"/>
    <property type="evidence" value="ECO:0007669"/>
    <property type="project" value="UniProtKB-KW"/>
</dbReference>
<dbReference type="InterPro" id="IPR036259">
    <property type="entry name" value="MFS_trans_sf"/>
</dbReference>
<dbReference type="GO" id="GO:0005886">
    <property type="term" value="C:plasma membrane"/>
    <property type="evidence" value="ECO:0007669"/>
    <property type="project" value="UniProtKB-SubCell"/>
</dbReference>
<dbReference type="Gene3D" id="1.20.1250.20">
    <property type="entry name" value="MFS general substrate transporter like domains"/>
    <property type="match status" value="2"/>
</dbReference>
<reference evidence="11 12" key="1">
    <citation type="submission" date="2018-10" db="EMBL/GenBank/DDBJ databases">
        <title>Genomic Encyclopedia of Type Strains, Phase IV (KMG-IV): sequencing the most valuable type-strain genomes for metagenomic binning, comparative biology and taxonomic classification.</title>
        <authorList>
            <person name="Goeker M."/>
        </authorList>
    </citation>
    <scope>NUCLEOTIDE SEQUENCE [LARGE SCALE GENOMIC DNA]</scope>
    <source>
        <strain evidence="11 12">DSM 22228</strain>
    </source>
</reference>
<evidence type="ECO:0000313" key="12">
    <source>
        <dbReference type="Proteomes" id="UP000278542"/>
    </source>
</evidence>
<protein>
    <submittedName>
        <fullName evidence="11">MHS family proline/betaine transporter-like MFS transporter</fullName>
    </submittedName>
</protein>
<dbReference type="Pfam" id="PF07690">
    <property type="entry name" value="MFS_1"/>
    <property type="match status" value="1"/>
</dbReference>
<dbReference type="PROSITE" id="PS50850">
    <property type="entry name" value="MFS"/>
    <property type="match status" value="1"/>
</dbReference>
<keyword evidence="12" id="KW-1185">Reference proteome</keyword>
<keyword evidence="8 9" id="KW-0472">Membrane</keyword>
<dbReference type="InterPro" id="IPR020846">
    <property type="entry name" value="MFS_dom"/>
</dbReference>
<keyword evidence="4" id="KW-1003">Cell membrane</keyword>
<accession>A0A495RJD5</accession>
<evidence type="ECO:0000256" key="9">
    <source>
        <dbReference type="SAM" id="Phobius"/>
    </source>
</evidence>
<name>A0A495RJD5_9GAMM</name>